<comment type="caution">
    <text evidence="3">The sequence shown here is derived from an EMBL/GenBank/DDBJ whole genome shotgun (WGS) entry which is preliminary data.</text>
</comment>
<keyword evidence="1" id="KW-0378">Hydrolase</keyword>
<evidence type="ECO:0000256" key="1">
    <source>
        <dbReference type="ARBA" id="ARBA00022801"/>
    </source>
</evidence>
<evidence type="ECO:0000259" key="2">
    <source>
        <dbReference type="Pfam" id="PF01979"/>
    </source>
</evidence>
<dbReference type="Pfam" id="PF01979">
    <property type="entry name" value="Amidohydro_1"/>
    <property type="match status" value="1"/>
</dbReference>
<dbReference type="InterPro" id="IPR032466">
    <property type="entry name" value="Metal_Hydrolase"/>
</dbReference>
<accession>A0ABW0LX48</accession>
<feature type="domain" description="Amidohydrolase-related" evidence="2">
    <location>
        <begin position="53"/>
        <end position="413"/>
    </location>
</feature>
<protein>
    <submittedName>
        <fullName evidence="3">Amidohydrolase family protein</fullName>
    </submittedName>
</protein>
<dbReference type="PANTHER" id="PTHR43794">
    <property type="entry name" value="AMINOHYDROLASE SSNA-RELATED"/>
    <property type="match status" value="1"/>
</dbReference>
<dbReference type="SUPFAM" id="SSF51556">
    <property type="entry name" value="Metallo-dependent hydrolases"/>
    <property type="match status" value="1"/>
</dbReference>
<proteinExistence type="predicted"/>
<keyword evidence="4" id="KW-1185">Reference proteome</keyword>
<dbReference type="NCBIfam" id="NF006056">
    <property type="entry name" value="PRK08204.1"/>
    <property type="match status" value="1"/>
</dbReference>
<sequence>MKILIKGAVVLTMDEKLGNFQNADILIQDSKIIEIGPDLEIEGCETIYSQGMIAIPGLIDTHRHVWQSPLQGIAADWTLMEYLQNMGRYGSVYRPEDVYVGNLFGAVQSINAGITTVLDWCHILNTPEHADAAVNGLRDSGSRAVFGHGNPGNGFMEWFYESRLSHPDDVRRVRQTYFSSDDQLVTMAMAIRGPEYSTFDVTKQDIYLARELGLRASMHVGGGTFGPHYQPIKLLDEANLLGDDLNFAHGCTLTEEDFKRIAATGGSLSVTPEVEMQMGLGNPATGRAISCGLRPGLGVDVVTAASPELFTQMKIALQADRARSNQLLIEEGKMPERVPMTTRDILKLSTIDGARTLGLDHKVGSLSPGKDADLVLLRFPETRPCPLGYAAAKVVLEAGIDNVDTVVVAGKIVKRNGKLSGHSFEKLRMKAEEIRERLIFSVESV</sequence>
<evidence type="ECO:0000313" key="4">
    <source>
        <dbReference type="Proteomes" id="UP001596105"/>
    </source>
</evidence>
<gene>
    <name evidence="3" type="ORF">ACFPPD_11315</name>
</gene>
<reference evidence="4" key="1">
    <citation type="journal article" date="2019" name="Int. J. Syst. Evol. Microbiol.">
        <title>The Global Catalogue of Microorganisms (GCM) 10K type strain sequencing project: providing services to taxonomists for standard genome sequencing and annotation.</title>
        <authorList>
            <consortium name="The Broad Institute Genomics Platform"/>
            <consortium name="The Broad Institute Genome Sequencing Center for Infectious Disease"/>
            <person name="Wu L."/>
            <person name="Ma J."/>
        </authorList>
    </citation>
    <scope>NUCLEOTIDE SEQUENCE [LARGE SCALE GENOMIC DNA]</scope>
    <source>
        <strain evidence="4">CCUG 57113</strain>
    </source>
</reference>
<organism evidence="3 4">
    <name type="scientific">Cohnella suwonensis</name>
    <dbReference type="NCBI Taxonomy" id="696072"/>
    <lineage>
        <taxon>Bacteria</taxon>
        <taxon>Bacillati</taxon>
        <taxon>Bacillota</taxon>
        <taxon>Bacilli</taxon>
        <taxon>Bacillales</taxon>
        <taxon>Paenibacillaceae</taxon>
        <taxon>Cohnella</taxon>
    </lineage>
</organism>
<dbReference type="Gene3D" id="3.20.20.140">
    <property type="entry name" value="Metal-dependent hydrolases"/>
    <property type="match status" value="1"/>
</dbReference>
<dbReference type="RefSeq" id="WP_378082237.1">
    <property type="nucleotide sequence ID" value="NZ_JBHSMH010000030.1"/>
</dbReference>
<dbReference type="Proteomes" id="UP001596105">
    <property type="component" value="Unassembled WGS sequence"/>
</dbReference>
<name>A0ABW0LX48_9BACL</name>
<dbReference type="Gene3D" id="2.30.40.10">
    <property type="entry name" value="Urease, subunit C, domain 1"/>
    <property type="match status" value="1"/>
</dbReference>
<dbReference type="SUPFAM" id="SSF51338">
    <property type="entry name" value="Composite domain of metallo-dependent hydrolases"/>
    <property type="match status" value="1"/>
</dbReference>
<dbReference type="PANTHER" id="PTHR43794:SF11">
    <property type="entry name" value="AMIDOHYDROLASE-RELATED DOMAIN-CONTAINING PROTEIN"/>
    <property type="match status" value="1"/>
</dbReference>
<dbReference type="InterPro" id="IPR011059">
    <property type="entry name" value="Metal-dep_hydrolase_composite"/>
</dbReference>
<dbReference type="InterPro" id="IPR050287">
    <property type="entry name" value="MTA/SAH_deaminase"/>
</dbReference>
<dbReference type="EMBL" id="JBHSMH010000030">
    <property type="protein sequence ID" value="MFC5469311.1"/>
    <property type="molecule type" value="Genomic_DNA"/>
</dbReference>
<dbReference type="InterPro" id="IPR006680">
    <property type="entry name" value="Amidohydro-rel"/>
</dbReference>
<evidence type="ECO:0000313" key="3">
    <source>
        <dbReference type="EMBL" id="MFC5469311.1"/>
    </source>
</evidence>